<dbReference type="InterPro" id="IPR004952">
    <property type="entry name" value="NifX-assoc_nitrogen_fix"/>
</dbReference>
<dbReference type="PIRSF" id="PIRSF005788">
    <property type="entry name" value="NifK"/>
    <property type="match status" value="1"/>
</dbReference>
<evidence type="ECO:0008006" key="3">
    <source>
        <dbReference type="Google" id="ProtNLM"/>
    </source>
</evidence>
<name>A0A2K8UCE8_9GAMM</name>
<proteinExistence type="predicted"/>
<accession>A0A2K8UCE8</accession>
<dbReference type="Pfam" id="PF03270">
    <property type="entry name" value="DUF269"/>
    <property type="match status" value="1"/>
</dbReference>
<evidence type="ECO:0000313" key="1">
    <source>
        <dbReference type="EMBL" id="AUB83253.1"/>
    </source>
</evidence>
<dbReference type="KEGG" id="tsy:THSYN_21440"/>
<keyword evidence="2" id="KW-1185">Reference proteome</keyword>
<dbReference type="NCBIfam" id="TIGR02935">
    <property type="entry name" value="NifX-associated nitrogen fixation protein"/>
    <property type="match status" value="1"/>
</dbReference>
<reference evidence="1 2" key="1">
    <citation type="submission" date="2017-03" db="EMBL/GenBank/DDBJ databases">
        <title>Complete genome sequence of Candidatus 'Thiodictyon syntrophicum' sp. nov. strain Cad16T, a photolithoautotroph purple sulfur bacterium isolated from an alpine meromictic lake.</title>
        <authorList>
            <person name="Luedin S.M."/>
            <person name="Pothier J.F."/>
            <person name="Danza F."/>
            <person name="Storelli N."/>
            <person name="Wittwer M."/>
            <person name="Tonolla M."/>
        </authorList>
    </citation>
    <scope>NUCLEOTIDE SEQUENCE [LARGE SCALE GENOMIC DNA]</scope>
    <source>
        <strain evidence="1 2">Cad16T</strain>
    </source>
</reference>
<gene>
    <name evidence="1" type="ORF">THSYN_21440</name>
</gene>
<dbReference type="OrthoDB" id="9808545at2"/>
<sequence length="157" mass="17437">MSAAVAEISETDPVLTTEFGVEMVRQMRAIDSFGTYDSWTVAQILEPYVLTKEKKREIPIIGDPDEIIIARIKAFYNAISAMIEKECGLMAVPMMNLTHEGFGRALITVGKLVVMDRTLRDVHRFGFPSLSKMKDEADKILSVALNLVGEYPKVAGL</sequence>
<organism evidence="1 2">
    <name type="scientific">Candidatus Thiodictyon syntrophicum</name>
    <dbReference type="NCBI Taxonomy" id="1166950"/>
    <lineage>
        <taxon>Bacteria</taxon>
        <taxon>Pseudomonadati</taxon>
        <taxon>Pseudomonadota</taxon>
        <taxon>Gammaproteobacteria</taxon>
        <taxon>Chromatiales</taxon>
        <taxon>Chromatiaceae</taxon>
        <taxon>Thiodictyon</taxon>
    </lineage>
</organism>
<dbReference type="Proteomes" id="UP000232638">
    <property type="component" value="Chromosome"/>
</dbReference>
<evidence type="ECO:0000313" key="2">
    <source>
        <dbReference type="Proteomes" id="UP000232638"/>
    </source>
</evidence>
<dbReference type="Gene3D" id="1.10.3100.20">
    <property type="entry name" value="Protein of unknown function DUF269"/>
    <property type="match status" value="1"/>
</dbReference>
<dbReference type="EMBL" id="CP020370">
    <property type="protein sequence ID" value="AUB83253.1"/>
    <property type="molecule type" value="Genomic_DNA"/>
</dbReference>
<dbReference type="AlphaFoldDB" id="A0A2K8UCE8"/>
<protein>
    <recommendedName>
        <fullName evidence="3">NifX-associated nitrogen fixation protein</fullName>
    </recommendedName>
</protein>
<dbReference type="RefSeq" id="WP_100920943.1">
    <property type="nucleotide sequence ID" value="NZ_CP020370.1"/>
</dbReference>